<evidence type="ECO:0000313" key="2">
    <source>
        <dbReference type="EMBL" id="VDL90436.1"/>
    </source>
</evidence>
<reference evidence="2 3" key="2">
    <citation type="submission" date="2018-11" db="EMBL/GenBank/DDBJ databases">
        <authorList>
            <consortium name="Pathogen Informatics"/>
        </authorList>
    </citation>
    <scope>NUCLEOTIDE SEQUENCE [LARGE SCALE GENOMIC DNA]</scope>
    <source>
        <strain evidence="2 3">NST_G2</strain>
    </source>
</reference>
<dbReference type="PANTHER" id="PTHR23227:SF84">
    <property type="entry name" value="ENDONUCLEASE_EXONUCLEASE_PHOSPHATASE DOMAIN-CONTAINING PROTEIN"/>
    <property type="match status" value="1"/>
</dbReference>
<dbReference type="EMBL" id="UYSU01032728">
    <property type="protein sequence ID" value="VDL90436.1"/>
    <property type="molecule type" value="Genomic_DNA"/>
</dbReference>
<dbReference type="InterPro" id="IPR005135">
    <property type="entry name" value="Endo/exonuclease/phosphatase"/>
</dbReference>
<evidence type="ECO:0000259" key="1">
    <source>
        <dbReference type="Pfam" id="PF03372"/>
    </source>
</evidence>
<dbReference type="Proteomes" id="UP000275846">
    <property type="component" value="Unassembled WGS sequence"/>
</dbReference>
<dbReference type="OrthoDB" id="10030815at2759"/>
<dbReference type="GO" id="GO:0003824">
    <property type="term" value="F:catalytic activity"/>
    <property type="evidence" value="ECO:0007669"/>
    <property type="project" value="InterPro"/>
</dbReference>
<evidence type="ECO:0000313" key="4">
    <source>
        <dbReference type="WBParaSite" id="SSLN_0000419501-mRNA-1"/>
    </source>
</evidence>
<dbReference type="Pfam" id="PF03372">
    <property type="entry name" value="Exo_endo_phos"/>
    <property type="match status" value="1"/>
</dbReference>
<evidence type="ECO:0000313" key="3">
    <source>
        <dbReference type="Proteomes" id="UP000275846"/>
    </source>
</evidence>
<reference evidence="4" key="1">
    <citation type="submission" date="2016-06" db="UniProtKB">
        <authorList>
            <consortium name="WormBaseParasite"/>
        </authorList>
    </citation>
    <scope>IDENTIFICATION</scope>
</reference>
<sequence>MLTLAAWTVRSLLDNLRSNWLERRTALVAGELARYKVSIVTLSETRFSEQGQLEKGGANNSFFWSGRLKAEGCDVGFAFAIRNDIMGRQPCLPQGTNDLLMSTAYAPPSTSSGAAKDKFYEDLHALLASVLDANKIIVLGDFNARVGTDHAPWQGVLGPHDLGSCNDNGLLILRTCAEYRLMLTNTFFRLPAPEEATWMHPRSRGWQLLDYVLVRRRDRQGVNQITQKLEGLHALDNNATMETGWCQLQNIIQSTTLEILKFAILQHQDYFDDKYADISN</sequence>
<organism evidence="4">
    <name type="scientific">Schistocephalus solidus</name>
    <name type="common">Tapeworm</name>
    <dbReference type="NCBI Taxonomy" id="70667"/>
    <lineage>
        <taxon>Eukaryota</taxon>
        <taxon>Metazoa</taxon>
        <taxon>Spiralia</taxon>
        <taxon>Lophotrochozoa</taxon>
        <taxon>Platyhelminthes</taxon>
        <taxon>Cestoda</taxon>
        <taxon>Eucestoda</taxon>
        <taxon>Diphyllobothriidea</taxon>
        <taxon>Diphyllobothriidae</taxon>
        <taxon>Schistocephalus</taxon>
    </lineage>
</organism>
<dbReference type="InterPro" id="IPR027124">
    <property type="entry name" value="Swc5/CFDP1/2"/>
</dbReference>
<feature type="domain" description="Endonuclease/exonuclease/phosphatase" evidence="1">
    <location>
        <begin position="15"/>
        <end position="216"/>
    </location>
</feature>
<dbReference type="STRING" id="70667.A0A183SIK3"/>
<name>A0A183SIK3_SCHSO</name>
<keyword evidence="3" id="KW-1185">Reference proteome</keyword>
<dbReference type="PANTHER" id="PTHR23227">
    <property type="entry name" value="BUCENTAUR RELATED"/>
    <property type="match status" value="1"/>
</dbReference>
<protein>
    <submittedName>
        <fullName evidence="4">Endo/exonuclease/phosphatase domain-containing protein</fullName>
    </submittedName>
</protein>
<dbReference type="WBParaSite" id="SSLN_0000419501-mRNA-1">
    <property type="protein sequence ID" value="SSLN_0000419501-mRNA-1"/>
    <property type="gene ID" value="SSLN_0000419501"/>
</dbReference>
<dbReference type="InterPro" id="IPR036691">
    <property type="entry name" value="Endo/exonu/phosph_ase_sf"/>
</dbReference>
<accession>A0A183SIK3</accession>
<proteinExistence type="predicted"/>
<dbReference type="SUPFAM" id="SSF56219">
    <property type="entry name" value="DNase I-like"/>
    <property type="match status" value="1"/>
</dbReference>
<gene>
    <name evidence="2" type="ORF">SSLN_LOCUS4051</name>
</gene>
<dbReference type="Gene3D" id="3.60.10.10">
    <property type="entry name" value="Endonuclease/exonuclease/phosphatase"/>
    <property type="match status" value="1"/>
</dbReference>
<dbReference type="AlphaFoldDB" id="A0A183SIK3"/>